<evidence type="ECO:0000259" key="6">
    <source>
        <dbReference type="Pfam" id="PF00496"/>
    </source>
</evidence>
<dbReference type="GO" id="GO:0030288">
    <property type="term" value="C:outer membrane-bounded periplasmic space"/>
    <property type="evidence" value="ECO:0007669"/>
    <property type="project" value="UniProtKB-ARBA"/>
</dbReference>
<name>A0AA41YN02_9PROT</name>
<dbReference type="GO" id="GO:0015833">
    <property type="term" value="P:peptide transport"/>
    <property type="evidence" value="ECO:0007669"/>
    <property type="project" value="TreeGrafter"/>
</dbReference>
<dbReference type="PANTHER" id="PTHR30290:SF10">
    <property type="entry name" value="PERIPLASMIC OLIGOPEPTIDE-BINDING PROTEIN-RELATED"/>
    <property type="match status" value="1"/>
</dbReference>
<evidence type="ECO:0000313" key="8">
    <source>
        <dbReference type="Proteomes" id="UP001165679"/>
    </source>
</evidence>
<dbReference type="Gene3D" id="3.40.190.10">
    <property type="entry name" value="Periplasmic binding protein-like II"/>
    <property type="match status" value="1"/>
</dbReference>
<protein>
    <submittedName>
        <fullName evidence="7">ABC transporter substrate-binding protein</fullName>
    </submittedName>
</protein>
<evidence type="ECO:0000256" key="1">
    <source>
        <dbReference type="ARBA" id="ARBA00004418"/>
    </source>
</evidence>
<dbReference type="Pfam" id="PF00496">
    <property type="entry name" value="SBP_bac_5"/>
    <property type="match status" value="1"/>
</dbReference>
<dbReference type="PANTHER" id="PTHR30290">
    <property type="entry name" value="PERIPLASMIC BINDING COMPONENT OF ABC TRANSPORTER"/>
    <property type="match status" value="1"/>
</dbReference>
<feature type="chain" id="PRO_5041388676" evidence="5">
    <location>
        <begin position="26"/>
        <end position="525"/>
    </location>
</feature>
<accession>A0AA41YN02</accession>
<dbReference type="InterPro" id="IPR030678">
    <property type="entry name" value="Peptide/Ni-bd"/>
</dbReference>
<dbReference type="InterPro" id="IPR039424">
    <property type="entry name" value="SBP_5"/>
</dbReference>
<keyword evidence="4 5" id="KW-0732">Signal</keyword>
<evidence type="ECO:0000256" key="4">
    <source>
        <dbReference type="ARBA" id="ARBA00022729"/>
    </source>
</evidence>
<dbReference type="PIRSF" id="PIRSF002741">
    <property type="entry name" value="MppA"/>
    <property type="match status" value="1"/>
</dbReference>
<dbReference type="SUPFAM" id="SSF53850">
    <property type="entry name" value="Periplasmic binding protein-like II"/>
    <property type="match status" value="1"/>
</dbReference>
<keyword evidence="3" id="KW-0813">Transport</keyword>
<dbReference type="RefSeq" id="WP_264714227.1">
    <property type="nucleotide sequence ID" value="NZ_JAPDNT010000009.1"/>
</dbReference>
<feature type="domain" description="Solute-binding protein family 5" evidence="6">
    <location>
        <begin position="79"/>
        <end position="428"/>
    </location>
</feature>
<dbReference type="Gene3D" id="3.10.105.10">
    <property type="entry name" value="Dipeptide-binding Protein, Domain 3"/>
    <property type="match status" value="1"/>
</dbReference>
<reference evidence="7" key="2">
    <citation type="submission" date="2022-10" db="EMBL/GenBank/DDBJ databases">
        <authorList>
            <person name="Trinh H.N."/>
        </authorList>
    </citation>
    <scope>NUCLEOTIDE SEQUENCE</scope>
    <source>
        <strain evidence="7">RN2-1</strain>
    </source>
</reference>
<dbReference type="InterPro" id="IPR000914">
    <property type="entry name" value="SBP_5_dom"/>
</dbReference>
<comment type="similarity">
    <text evidence="2">Belongs to the bacterial solute-binding protein 5 family.</text>
</comment>
<organism evidence="7 8">
    <name type="scientific">Limobrevibacterium gyesilva</name>
    <dbReference type="NCBI Taxonomy" id="2991712"/>
    <lineage>
        <taxon>Bacteria</taxon>
        <taxon>Pseudomonadati</taxon>
        <taxon>Pseudomonadota</taxon>
        <taxon>Alphaproteobacteria</taxon>
        <taxon>Acetobacterales</taxon>
        <taxon>Acetobacteraceae</taxon>
        <taxon>Limobrevibacterium</taxon>
    </lineage>
</organism>
<reference evidence="7" key="1">
    <citation type="submission" date="2022-09" db="EMBL/GenBank/DDBJ databases">
        <title>Rhodovastum sp. nov. RN2-1 isolated from soil in Seongnam, South Korea.</title>
        <authorList>
            <person name="Le N.T."/>
        </authorList>
    </citation>
    <scope>NUCLEOTIDE SEQUENCE</scope>
    <source>
        <strain evidence="7">RN2-1</strain>
    </source>
</reference>
<dbReference type="GO" id="GO:1904680">
    <property type="term" value="F:peptide transmembrane transporter activity"/>
    <property type="evidence" value="ECO:0007669"/>
    <property type="project" value="TreeGrafter"/>
</dbReference>
<gene>
    <name evidence="7" type="ORF">OL599_13080</name>
</gene>
<feature type="signal peptide" evidence="5">
    <location>
        <begin position="1"/>
        <end position="25"/>
    </location>
</feature>
<dbReference type="Gene3D" id="3.90.76.10">
    <property type="entry name" value="Dipeptide-binding Protein, Domain 1"/>
    <property type="match status" value="1"/>
</dbReference>
<proteinExistence type="inferred from homology"/>
<evidence type="ECO:0000256" key="5">
    <source>
        <dbReference type="SAM" id="SignalP"/>
    </source>
</evidence>
<evidence type="ECO:0000256" key="2">
    <source>
        <dbReference type="ARBA" id="ARBA00005695"/>
    </source>
</evidence>
<dbReference type="PROSITE" id="PS51257">
    <property type="entry name" value="PROKAR_LIPOPROTEIN"/>
    <property type="match status" value="1"/>
</dbReference>
<sequence>MITRRIFTNSALTLAALSCSTSAFGQSLGATQDLRVALGFDDMASVDPHTSVTSINVPIVRTVYEALLAYPPGFLGASEVIPALAENWESSADKKTWIFHLRRGVQWHAGFGEFTSADAKFSIERVAGTTFASPFRQTLENVEAVHADDPYTLRVVLRDVDPLFALRMVNFQAGFIVCKKAIESGVDIRTQPIGTGPFQFDSYKAREKLVLKRNDAYWGGKPTLTSITWYFMPDDASRELALRTGEVHAIDLQARQDIVNRVRAQRLVVDIPKSGTPYWLFFNVRKKPFDDIRVRRALAHATDRDELVSFLGKDIADAEYSAIPDGYLGHIDQIEKYPFDIAKAKALLAEAGHPDGFAVNIAMSNAPTYLPYMQVIQAQWKKVGVALSFRVVDHPTYHRLIREDLNAIVMYQATRYPKTAQIYLEQFYAKDAAVGKKTTITNFSNYGDAMPGVDDLIEKARASTDSAVQLKLWEEAQQRIARDAVALPLFNQNAVIARSPLLDLQTQPGNMSFYMFSTKARILAG</sequence>
<comment type="subcellular location">
    <subcellularLocation>
        <location evidence="1">Periplasm</location>
    </subcellularLocation>
</comment>
<evidence type="ECO:0000256" key="3">
    <source>
        <dbReference type="ARBA" id="ARBA00022448"/>
    </source>
</evidence>
<keyword evidence="8" id="KW-1185">Reference proteome</keyword>
<dbReference type="AlphaFoldDB" id="A0AA41YN02"/>
<dbReference type="EMBL" id="JAPDNT010000009">
    <property type="protein sequence ID" value="MCW3475511.1"/>
    <property type="molecule type" value="Genomic_DNA"/>
</dbReference>
<comment type="caution">
    <text evidence="7">The sequence shown here is derived from an EMBL/GenBank/DDBJ whole genome shotgun (WGS) entry which is preliminary data.</text>
</comment>
<dbReference type="Proteomes" id="UP001165679">
    <property type="component" value="Unassembled WGS sequence"/>
</dbReference>
<dbReference type="GO" id="GO:0043190">
    <property type="term" value="C:ATP-binding cassette (ABC) transporter complex"/>
    <property type="evidence" value="ECO:0007669"/>
    <property type="project" value="InterPro"/>
</dbReference>
<evidence type="ECO:0000313" key="7">
    <source>
        <dbReference type="EMBL" id="MCW3475511.1"/>
    </source>
</evidence>